<dbReference type="PANTHER" id="PTHR45527:SF14">
    <property type="entry name" value="PLIPASTATIN SYNTHASE SUBUNIT B"/>
    <property type="match status" value="1"/>
</dbReference>
<dbReference type="CDD" id="cd17643">
    <property type="entry name" value="A_NRPS_Cytc1-like"/>
    <property type="match status" value="1"/>
</dbReference>
<sequence>MKSNIGHTQAAAGVAGVIKMVMALRHGVLPRTLHAQRPTGHVDWTSGAVSLLSEPAAWPESEVPRRAGVSSFGVSGTNAHLIVEEAPEAEPVSPVAARTRLPAAGAADAPVALALSAKTPAALAGQARLLRSALLSEAGPAPADLAYSLATTRTVFASRAVVVDSGRGGLGAALEALAAGTRQAGVVTPGAERAGRPGRTVFVFPGQGAQWAGMARQLLDGSPVFRERIDACARALAPYTDWSLTDVLRGVPGSASLERVDVVQPALWAVMVALAEVWRSCGVEPDAVVGHSQGEIAAACVAGALSLQDAAKVVALRCRALGRLAGTGAMASVPLPAEEVRVRLERLGGAVTMAAYNGPGTVVVAGPEDAIEAALADCRADGVEARRVDVDYASHSAHMEPLREELLTALTDVAPRPGEVPFHSSVRGGLVDGTVLDGAYWYGNLRGPVLFEQTVRELAASGATTFVEVSPHPVVSGGVRDTLAAARVPGTVVGTLRRDQDAWQQLLLNAARLFADGVRVDWAELSGGTARTALPTYAFQRSSYWLRPRPAAPDAAALGLREAGHPLLGAAVELPGGEGWVFTGRLDTGVLPGAAGQRAALVELVLAAVEHGVPAVPGHVARLDLEAPMPAPGFPVDLRVTVSPDSDGHGRARVHTRPVGAPPAIGWVRHARAVLAEPPAGTVAAGLEEWPPTGAVAGPEDAREAPAGGPVVVSGRWRAGDAVYAELALAAGTEEDGFGLHPALLAGALALLPAGREAVRMEGVGLYADGATTLRVRVSPAGPDAFEVVAADAAGGLVLRVDRVVTRAVRPVRVSGGGRPLHHTRWVPLAPAPVADDVRWAVLGDAPVPPGAVRHADPAALRAAVTGGAEVPEAVLVPLAGTPSGGGGDRADEALTARELTGRLLALVNGVAAEPRLARTRWVFLTRGAVATAPEDDVADLAAAAGWGFLRAAQMEQPDRFALVDVAGPAEPAGELIAAAATVALRQDQPLLAVRGDRLLVPRLRPVAGDGDTASPMPGIDPTGTALITGGTGVVAGLVARHLVVEHGVRDLVLAGRRGGSAPGATELCAELTALGARVSVAACDVADRTALAALLAAIPADRPLRTVIHAAGVLDDAVLAELTPGRLERVFRPKVDAAWLLHSLTRDLGVTAFVSFSSVAGVLVGAGQANYAAANAFLDGLTQRRRALGLPAVSFAWGLWETDSGMTGHLGAAERAALRGAGLTPMPPAGALELFDAALDCPLPVTVLAHLDTGALSAGEPQPVTRALAVRRRAAAVGAVAAGTGRAHPLGPESADGRVRELLDRVRGALLADPSVEQALVVPRQVGEGEVRVVAYVVPAPGAGAGAGTGAGGDLPAALTPSVVVPLPLPPDAGAGLPGGGPGPVGRQRPGSAYEEIVCGLFAEVLGLARVGTGEDFFDLGGHSLSASKLTSRLRALLDLELPGRLVFDAPTAAGLARRIAGETDAGRGRPRMSPAERPEVLPLSYAQQALWFLHERDGSSSTYNMPLVLRLTGTLDTGALEAALNDVGARHESLRTVFSSTGGEARQRIMPAGAVPVPLEIRRVTADELTAEVGRASAYAFDLTAEVPWRAVLFEVAESPRSGVLLILVHHTAGDGWSFAPLSRDLATAYTARLAGGAPPWPEMPAQYVDYVLWQRSLLGEAGDPSSLHARQLAYWERQLAGLPECLALPADRPRPAAASHAGRTAWFAFDGGLHRELVQLARSLDATVFMVVQAAAAALFTRLGAGTDIPLGAPVAGRGDEALEDLVGLFVNTLVLRADTSGDPSFVELVARVRETSLAAFAHQDVPFDHVVKRLNPQRSAAHHPLFQVCLAWQNAPQAVLDLPGLEARPEFGGTDRARYDLWFSFTEQHDAQGRPDGMTLMAEYATDLYDPETVGELVARWIRFLRQAVADPARPIGAADVLLPGERGRLAVPPGPAAPAATIAGRFAERVRRAPDAVAVVSGAERLSYAELDARANRLAHWLIGRGVGPEVRVGLLLPRTAEIVVAMLAVVKAGGVYVPIDPAYPADRIAHMSADAAFALLLAGRTESTALTAGSTAEVVLVDGPGERPWDGCPSTGPVDADRTGPLLPDHPAYVIYTSGSTGAPKGVSVPQRNVVRLLDATQHWFGFGPDDVWTMFHSAAFDFSVWEIWGALLWGGRVVVVPHEVSRAPEQFLALLADEGVTVLNQTPSAFYQLAEADREHPAAGDRLALRTVVFGGEALDPSRLAGWYERHPRTPELVNMYGTTETTVHVSHLRLDPESAAAAGHAGPVGVPIPDLACYVLDDWLTPVPPGVPGELYVAGAGVARGYLNRPGLSAHRFVADPYGAPGSRMYRTGDVVRRDRTGGLEFVGRADQQVKIRGFRIELGEIEAALAALPGVARAVVTVREETAGDRRLVGYVIPAAGTRPEGPALREGVRGGLPEYMVPSAVVVIERLPLTTNGKLDTRALPAPDYLPVAGREPRNERERRLCGLFAELLRVENVGIDDAFFDLGGHSLLATRLVSRVRADLDADISIRTVFEAPTVAALAERLGEAAPAGRPALHRRARNRR</sequence>
<dbReference type="SMART" id="SM00826">
    <property type="entry name" value="PKS_DH"/>
    <property type="match status" value="1"/>
</dbReference>
<dbReference type="InterPro" id="IPR016036">
    <property type="entry name" value="Malonyl_transacylase_ACP-bd"/>
</dbReference>
<keyword evidence="6" id="KW-0436">Ligase</keyword>
<dbReference type="FunFam" id="3.40.50.12780:FF:000012">
    <property type="entry name" value="Non-ribosomal peptide synthetase"/>
    <property type="match status" value="1"/>
</dbReference>
<dbReference type="Gene3D" id="3.10.129.110">
    <property type="entry name" value="Polyketide synthase dehydratase"/>
    <property type="match status" value="1"/>
</dbReference>
<dbReference type="InterPro" id="IPR013968">
    <property type="entry name" value="PKS_KR"/>
</dbReference>
<comment type="similarity">
    <text evidence="11">In the C-terminal section; belongs to the NRP synthetase family.</text>
</comment>
<dbReference type="InterPro" id="IPR001242">
    <property type="entry name" value="Condensation_dom"/>
</dbReference>
<evidence type="ECO:0000256" key="11">
    <source>
        <dbReference type="ARBA" id="ARBA00029443"/>
    </source>
</evidence>
<dbReference type="PROSITE" id="PS52004">
    <property type="entry name" value="KS3_2"/>
    <property type="match status" value="1"/>
</dbReference>
<keyword evidence="4" id="KW-0596">Phosphopantetheine</keyword>
<dbReference type="Gene3D" id="3.30.300.30">
    <property type="match status" value="1"/>
</dbReference>
<dbReference type="FunFam" id="1.10.1200.10:FF:000016">
    <property type="entry name" value="Non-ribosomal peptide synthase"/>
    <property type="match status" value="1"/>
</dbReference>
<dbReference type="InterPro" id="IPR049552">
    <property type="entry name" value="PKS_DH_N"/>
</dbReference>
<dbReference type="Gene3D" id="3.40.50.720">
    <property type="entry name" value="NAD(P)-binding Rossmann-like Domain"/>
    <property type="match status" value="1"/>
</dbReference>
<dbReference type="InterPro" id="IPR020806">
    <property type="entry name" value="PKS_PP-bd"/>
</dbReference>
<accession>A0A2P2CLB8</accession>
<dbReference type="FunFam" id="3.40.50.980:FF:000002">
    <property type="entry name" value="Enterobactin synthetase component F"/>
    <property type="match status" value="1"/>
</dbReference>
<dbReference type="FunFam" id="3.30.559.30:FF:000001">
    <property type="entry name" value="Non-ribosomal peptide synthetase"/>
    <property type="match status" value="1"/>
</dbReference>
<protein>
    <submittedName>
        <fullName evidence="14">Nonribosomal peptide synthetase/polyketide synthase type I</fullName>
    </submittedName>
</protein>
<dbReference type="Pfam" id="PF13193">
    <property type="entry name" value="AMP-binding_C"/>
    <property type="match status" value="1"/>
</dbReference>
<dbReference type="InterPro" id="IPR042104">
    <property type="entry name" value="PKS_dehydratase_sf"/>
</dbReference>
<dbReference type="GO" id="GO:0017000">
    <property type="term" value="P:antibiotic biosynthetic process"/>
    <property type="evidence" value="ECO:0007669"/>
    <property type="project" value="UniProtKB-KW"/>
</dbReference>
<reference evidence="14" key="1">
    <citation type="journal article" date="2016" name="Angew. Chem. Int. Ed. Engl.">
        <title>A Peptidyl-Transesterifying Type I Thioesterase in Salinamide Biosynthesis.</title>
        <authorList>
            <person name="Ray L."/>
            <person name="Yamanaka K."/>
            <person name="Moore B.S."/>
        </authorList>
    </citation>
    <scope>NUCLEOTIDE SEQUENCE</scope>
    <source>
        <strain evidence="14">CNB091</strain>
    </source>
</reference>
<feature type="domain" description="Carrier" evidence="12">
    <location>
        <begin position="2466"/>
        <end position="2541"/>
    </location>
</feature>
<dbReference type="GO" id="GO:0031177">
    <property type="term" value="F:phosphopantetheine binding"/>
    <property type="evidence" value="ECO:0007669"/>
    <property type="project" value="InterPro"/>
</dbReference>
<dbReference type="InterPro" id="IPR016039">
    <property type="entry name" value="Thiolase-like"/>
</dbReference>
<dbReference type="SUPFAM" id="SSF56801">
    <property type="entry name" value="Acetyl-CoA synthetase-like"/>
    <property type="match status" value="1"/>
</dbReference>
<dbReference type="FunFam" id="3.40.366.10:FF:000002">
    <property type="entry name" value="Probable polyketide synthase 2"/>
    <property type="match status" value="1"/>
</dbReference>
<dbReference type="FunFam" id="3.40.50.980:FF:000001">
    <property type="entry name" value="Non-ribosomal peptide synthetase"/>
    <property type="match status" value="1"/>
</dbReference>
<dbReference type="InterPro" id="IPR036291">
    <property type="entry name" value="NAD(P)-bd_dom_sf"/>
</dbReference>
<dbReference type="Pfam" id="PF00501">
    <property type="entry name" value="AMP-binding"/>
    <property type="match status" value="1"/>
</dbReference>
<dbReference type="PROSITE" id="PS00012">
    <property type="entry name" value="PHOSPHOPANTETHEINE"/>
    <property type="match status" value="1"/>
</dbReference>
<dbReference type="GO" id="GO:0005829">
    <property type="term" value="C:cytosol"/>
    <property type="evidence" value="ECO:0007669"/>
    <property type="project" value="TreeGrafter"/>
</dbReference>
<dbReference type="Gene3D" id="3.30.559.10">
    <property type="entry name" value="Chloramphenicol acetyltransferase-like domain"/>
    <property type="match status" value="1"/>
</dbReference>
<dbReference type="Pfam" id="PF21089">
    <property type="entry name" value="PKS_DH_N"/>
    <property type="match status" value="1"/>
</dbReference>
<evidence type="ECO:0000256" key="8">
    <source>
        <dbReference type="ARBA" id="ARBA00022737"/>
    </source>
</evidence>
<dbReference type="Gene3D" id="3.40.50.12780">
    <property type="entry name" value="N-terminal domain of ligase-like"/>
    <property type="match status" value="1"/>
</dbReference>
<dbReference type="Pfam" id="PF16197">
    <property type="entry name" value="KAsynt_C_assoc"/>
    <property type="match status" value="1"/>
</dbReference>
<dbReference type="CDD" id="cd19540">
    <property type="entry name" value="LCL_NRPS-like"/>
    <property type="match status" value="1"/>
</dbReference>
<feature type="domain" description="Carrier" evidence="12">
    <location>
        <begin position="1390"/>
        <end position="1465"/>
    </location>
</feature>
<dbReference type="PANTHER" id="PTHR45527">
    <property type="entry name" value="NONRIBOSOMAL PEPTIDE SYNTHETASE"/>
    <property type="match status" value="1"/>
</dbReference>
<organism evidence="14">
    <name type="scientific">Streptomyces sp. CNB091</name>
    <dbReference type="NCBI Taxonomy" id="1169156"/>
    <lineage>
        <taxon>Bacteria</taxon>
        <taxon>Bacillati</taxon>
        <taxon>Actinomycetota</taxon>
        <taxon>Actinomycetes</taxon>
        <taxon>Kitasatosporales</taxon>
        <taxon>Streptomycetaceae</taxon>
        <taxon>Streptomyces</taxon>
    </lineage>
</organism>
<dbReference type="SUPFAM" id="SSF53901">
    <property type="entry name" value="Thiolase-like"/>
    <property type="match status" value="1"/>
</dbReference>
<keyword evidence="5" id="KW-0597">Phosphoprotein</keyword>
<dbReference type="Gene3D" id="1.10.1200.10">
    <property type="entry name" value="ACP-like"/>
    <property type="match status" value="1"/>
</dbReference>
<dbReference type="Gene3D" id="3.30.70.3290">
    <property type="match status" value="1"/>
</dbReference>
<keyword evidence="10" id="KW-0012">Acyltransferase</keyword>
<dbReference type="InterPro" id="IPR045851">
    <property type="entry name" value="AMP-bd_C_sf"/>
</dbReference>
<dbReference type="NCBIfam" id="TIGR01733">
    <property type="entry name" value="AA-adenyl-dom"/>
    <property type="match status" value="1"/>
</dbReference>
<dbReference type="SMART" id="SM00822">
    <property type="entry name" value="PKS_KR"/>
    <property type="match status" value="1"/>
</dbReference>
<dbReference type="InterPro" id="IPR029058">
    <property type="entry name" value="AB_hydrolase_fold"/>
</dbReference>
<name>A0A2P2CLB8_9ACTN</name>
<evidence type="ECO:0000256" key="2">
    <source>
        <dbReference type="ARBA" id="ARBA00004792"/>
    </source>
</evidence>
<dbReference type="InterPro" id="IPR042099">
    <property type="entry name" value="ANL_N_sf"/>
</dbReference>
<comment type="cofactor">
    <cofactor evidence="1">
        <name>pantetheine 4'-phosphate</name>
        <dbReference type="ChEBI" id="CHEBI:47942"/>
    </cofactor>
</comment>
<dbReference type="InterPro" id="IPR036736">
    <property type="entry name" value="ACP-like_sf"/>
</dbReference>
<dbReference type="InterPro" id="IPR016035">
    <property type="entry name" value="Acyl_Trfase/lysoPLipase"/>
</dbReference>
<dbReference type="InterPro" id="IPR006162">
    <property type="entry name" value="Ppantetheine_attach_site"/>
</dbReference>
<evidence type="ECO:0000256" key="3">
    <source>
        <dbReference type="ARBA" id="ARBA00006432"/>
    </source>
</evidence>
<dbReference type="InterPro" id="IPR014043">
    <property type="entry name" value="Acyl_transferase_dom"/>
</dbReference>
<evidence type="ECO:0000256" key="4">
    <source>
        <dbReference type="ARBA" id="ARBA00022450"/>
    </source>
</evidence>
<dbReference type="Gene3D" id="3.30.559.30">
    <property type="entry name" value="Nonribosomal peptide synthetase, condensation domain"/>
    <property type="match status" value="1"/>
</dbReference>
<dbReference type="SUPFAM" id="SSF52151">
    <property type="entry name" value="FabD/lysophospholipase-like"/>
    <property type="match status" value="1"/>
</dbReference>
<dbReference type="InterPro" id="IPR025110">
    <property type="entry name" value="AMP-bd_C"/>
</dbReference>
<evidence type="ECO:0000256" key="7">
    <source>
        <dbReference type="ARBA" id="ARBA00022679"/>
    </source>
</evidence>
<dbReference type="InterPro" id="IPR020841">
    <property type="entry name" value="PKS_Beta-ketoAc_synthase_dom"/>
</dbReference>
<dbReference type="Gene3D" id="3.40.366.10">
    <property type="entry name" value="Malonyl-Coenzyme A Acyl Carrier Protein, domain 2"/>
    <property type="match status" value="1"/>
</dbReference>
<dbReference type="GO" id="GO:0072330">
    <property type="term" value="P:monocarboxylic acid biosynthetic process"/>
    <property type="evidence" value="ECO:0007669"/>
    <property type="project" value="UniProtKB-ARBA"/>
</dbReference>
<keyword evidence="7" id="KW-0808">Transferase</keyword>
<dbReference type="GO" id="GO:0016747">
    <property type="term" value="F:acyltransferase activity, transferring groups other than amino-acyl groups"/>
    <property type="evidence" value="ECO:0007669"/>
    <property type="project" value="UniProtKB-ARBA"/>
</dbReference>
<dbReference type="InterPro" id="IPR023213">
    <property type="entry name" value="CAT-like_dom_sf"/>
</dbReference>
<keyword evidence="9" id="KW-0045">Antibiotic biosynthesis</keyword>
<dbReference type="Pfam" id="PF08659">
    <property type="entry name" value="KR"/>
    <property type="match status" value="1"/>
</dbReference>
<dbReference type="GO" id="GO:0008610">
    <property type="term" value="P:lipid biosynthetic process"/>
    <property type="evidence" value="ECO:0007669"/>
    <property type="project" value="UniProtKB-ARBA"/>
</dbReference>
<dbReference type="InterPro" id="IPR014031">
    <property type="entry name" value="Ketoacyl_synth_C"/>
</dbReference>
<dbReference type="SUPFAM" id="SSF51735">
    <property type="entry name" value="NAD(P)-binding Rossmann-fold domains"/>
    <property type="match status" value="2"/>
</dbReference>
<dbReference type="InterPro" id="IPR057326">
    <property type="entry name" value="KR_dom"/>
</dbReference>
<dbReference type="FunFam" id="3.30.300.30:FF:000010">
    <property type="entry name" value="Enterobactin synthetase component F"/>
    <property type="match status" value="1"/>
</dbReference>
<dbReference type="Pfam" id="PF00668">
    <property type="entry name" value="Condensation"/>
    <property type="match status" value="1"/>
</dbReference>
<dbReference type="Pfam" id="PF00550">
    <property type="entry name" value="PP-binding"/>
    <property type="match status" value="2"/>
</dbReference>
<dbReference type="InterPro" id="IPR000873">
    <property type="entry name" value="AMP-dep_synth/lig_dom"/>
</dbReference>
<evidence type="ECO:0000256" key="6">
    <source>
        <dbReference type="ARBA" id="ARBA00022598"/>
    </source>
</evidence>
<dbReference type="InterPro" id="IPR010071">
    <property type="entry name" value="AA_adenyl_dom"/>
</dbReference>
<evidence type="ECO:0000259" key="13">
    <source>
        <dbReference type="PROSITE" id="PS52004"/>
    </source>
</evidence>
<dbReference type="SUPFAM" id="SSF55048">
    <property type="entry name" value="Probable ACP-binding domain of malonyl-CoA ACP transacylase"/>
    <property type="match status" value="1"/>
</dbReference>
<evidence type="ECO:0000313" key="14">
    <source>
        <dbReference type="EMBL" id="DAB41484.1"/>
    </source>
</evidence>
<dbReference type="InterPro" id="IPR020807">
    <property type="entry name" value="PKS_DH"/>
</dbReference>
<dbReference type="Gene3D" id="3.40.47.10">
    <property type="match status" value="1"/>
</dbReference>
<dbReference type="PROSITE" id="PS50075">
    <property type="entry name" value="CARRIER"/>
    <property type="match status" value="2"/>
</dbReference>
<comment type="similarity">
    <text evidence="3">Belongs to the ATP-dependent AMP-binding enzyme family.</text>
</comment>
<dbReference type="InterPro" id="IPR009081">
    <property type="entry name" value="PP-bd_ACP"/>
</dbReference>
<dbReference type="CDD" id="cd08956">
    <property type="entry name" value="KR_3_FAS_SDR_x"/>
    <property type="match status" value="1"/>
</dbReference>
<evidence type="ECO:0000256" key="5">
    <source>
        <dbReference type="ARBA" id="ARBA00022553"/>
    </source>
</evidence>
<evidence type="ECO:0000256" key="9">
    <source>
        <dbReference type="ARBA" id="ARBA00023194"/>
    </source>
</evidence>
<dbReference type="SUPFAM" id="SSF47336">
    <property type="entry name" value="ACP-like"/>
    <property type="match status" value="2"/>
</dbReference>
<proteinExistence type="inferred from homology"/>
<dbReference type="SUPFAM" id="SSF52777">
    <property type="entry name" value="CoA-dependent acyltransferases"/>
    <property type="match status" value="2"/>
</dbReference>
<dbReference type="InterPro" id="IPR001227">
    <property type="entry name" value="Ac_transferase_dom_sf"/>
</dbReference>
<dbReference type="FunFam" id="2.30.38.10:FF:000001">
    <property type="entry name" value="Non-ribosomal peptide synthetase PvdI"/>
    <property type="match status" value="1"/>
</dbReference>
<keyword evidence="8" id="KW-0677">Repeat</keyword>
<feature type="domain" description="Ketosynthase family 3 (KS3)" evidence="13">
    <location>
        <begin position="1"/>
        <end position="85"/>
    </location>
</feature>
<dbReference type="GO" id="GO:0016874">
    <property type="term" value="F:ligase activity"/>
    <property type="evidence" value="ECO:0007669"/>
    <property type="project" value="UniProtKB-KW"/>
</dbReference>
<dbReference type="InterPro" id="IPR020845">
    <property type="entry name" value="AMP-binding_CS"/>
</dbReference>
<dbReference type="SMART" id="SM00823">
    <property type="entry name" value="PKS_PP"/>
    <property type="match status" value="2"/>
</dbReference>
<dbReference type="GO" id="GO:0044550">
    <property type="term" value="P:secondary metabolite biosynthetic process"/>
    <property type="evidence" value="ECO:0007669"/>
    <property type="project" value="UniProtKB-ARBA"/>
</dbReference>
<dbReference type="SMART" id="SM00827">
    <property type="entry name" value="PKS_AT"/>
    <property type="match status" value="1"/>
</dbReference>
<dbReference type="Pfam" id="PF02801">
    <property type="entry name" value="Ketoacyl-synt_C"/>
    <property type="match status" value="1"/>
</dbReference>
<dbReference type="InterPro" id="IPR032821">
    <property type="entry name" value="PKS_assoc"/>
</dbReference>
<dbReference type="EMBL" id="BK009377">
    <property type="protein sequence ID" value="DAB41484.1"/>
    <property type="molecule type" value="Genomic_DNA"/>
</dbReference>
<dbReference type="GO" id="GO:0043041">
    <property type="term" value="P:amino acid activation for nonribosomal peptide biosynthetic process"/>
    <property type="evidence" value="ECO:0007669"/>
    <property type="project" value="TreeGrafter"/>
</dbReference>
<dbReference type="Pfam" id="PF00698">
    <property type="entry name" value="Acyl_transf_1"/>
    <property type="match status" value="1"/>
</dbReference>
<dbReference type="PROSITE" id="PS00455">
    <property type="entry name" value="AMP_BINDING"/>
    <property type="match status" value="1"/>
</dbReference>
<gene>
    <name evidence="14" type="primary">sln14</name>
</gene>
<comment type="pathway">
    <text evidence="2">Antibiotic biosynthesis.</text>
</comment>
<dbReference type="Gene3D" id="3.40.50.1820">
    <property type="entry name" value="alpha/beta hydrolase"/>
    <property type="match status" value="1"/>
</dbReference>
<evidence type="ECO:0000256" key="10">
    <source>
        <dbReference type="ARBA" id="ARBA00023315"/>
    </source>
</evidence>
<evidence type="ECO:0000256" key="1">
    <source>
        <dbReference type="ARBA" id="ARBA00001957"/>
    </source>
</evidence>
<evidence type="ECO:0000259" key="12">
    <source>
        <dbReference type="PROSITE" id="PS50075"/>
    </source>
</evidence>